<evidence type="ECO:0000259" key="6">
    <source>
        <dbReference type="Pfam" id="PF21365"/>
    </source>
</evidence>
<dbReference type="InterPro" id="IPR048395">
    <property type="entry name" value="Glyco_hydro_31_C"/>
</dbReference>
<keyword evidence="2 7" id="KW-0326">Glycosidase</keyword>
<sequence>MMQIIRHRVEKDRLLLETTNGRIMLAPYSNKIIRIRYTLETEFSTQESLMITGLPDSKISFTVEDLQSHLLFSTKELTIRILKKTGAFTYLDASGALLTKEPDRRGKMLVPMDVMKSVFDESANIEAGQGADGLRVRADNVTKVRDRKAFHTKLAFEWMEDEALYGLGSHEEGVMNLRGTHQYLYQQNMKAVVPVLASTRGYGIIVDSYSMMTFRDDAFGSYIWTEVDDEMDYYFILGPEMDSIVHGIRELTGKAPMLPKWSFGYIQSKERYASQEELVAVVREYRQRELPLDCIVLDWKSWTGELWGQKTLDPQRFPDPKAMVEELHGMNTRLMVSIWPIMNPQSDNNKEMNENGCLLGNQATYDAFQEKGRQLYWKQANEGLFAHGIDAWWCDCTEPFEADWSGAVKLEPEQRMLINTEEAKLYLDPEFINAYSLQHSRGIYEGQRRTTESKRVVNLTRSAYAGQHRYGTVTWSGDIAANWETLRKQIPAGLNFCATGSPYWTVDIGAFFVQNKPELWFWNGDYHSGIQDMGYRELYARWFQYGSFLPMFRSHGTDTPREVWQFGEPGEPVYDAIVICLRLRYELMPYIYSVSAHVHHYDYTLMRALSFDFRHDPNTYNIGDQFMFGPAFLVNPVTEPMYYNAGSELLEGVKKTRDVYLPTGTAWYDFWTNRIFEGGQTIEAEAPLDRIPLYVKAGSIVPRGGSIQFAEERPNNNIHICIYSGQNSSFVYYEDEGDNYNYERGVFALIPMVWDEHNRTFIIKEREGSYPGMRVNQSFNLTFLGVNDGGGSLKEAEKTTQIHYTGNYIEIKLEDL</sequence>
<comment type="similarity">
    <text evidence="1 2">Belongs to the glycosyl hydrolase 31 family.</text>
</comment>
<organism evidence="7 8">
    <name type="scientific">Paenibacillus qinlingensis</name>
    <dbReference type="NCBI Taxonomy" id="1837343"/>
    <lineage>
        <taxon>Bacteria</taxon>
        <taxon>Bacillati</taxon>
        <taxon>Bacillota</taxon>
        <taxon>Bacilli</taxon>
        <taxon>Bacillales</taxon>
        <taxon>Paenibacillaceae</taxon>
        <taxon>Paenibacillus</taxon>
    </lineage>
</organism>
<dbReference type="SUPFAM" id="SSF74650">
    <property type="entry name" value="Galactose mutarotase-like"/>
    <property type="match status" value="1"/>
</dbReference>
<reference evidence="7 8" key="1">
    <citation type="submission" date="2023-07" db="EMBL/GenBank/DDBJ databases">
        <title>Sorghum-associated microbial communities from plants grown in Nebraska, USA.</title>
        <authorList>
            <person name="Schachtman D."/>
        </authorList>
    </citation>
    <scope>NUCLEOTIDE SEQUENCE [LARGE SCALE GENOMIC DNA]</scope>
    <source>
        <strain evidence="7 8">CC258</strain>
    </source>
</reference>
<dbReference type="Pfam" id="PF17137">
    <property type="entry name" value="DUF5110"/>
    <property type="match status" value="1"/>
</dbReference>
<dbReference type="SUPFAM" id="SSF51011">
    <property type="entry name" value="Glycosyl hydrolase domain"/>
    <property type="match status" value="1"/>
</dbReference>
<dbReference type="SUPFAM" id="SSF51445">
    <property type="entry name" value="(Trans)glycosidases"/>
    <property type="match status" value="1"/>
</dbReference>
<dbReference type="Gene3D" id="2.60.40.1180">
    <property type="entry name" value="Golgi alpha-mannosidase II"/>
    <property type="match status" value="2"/>
</dbReference>
<dbReference type="EMBL" id="JAVDSB010000002">
    <property type="protein sequence ID" value="MDR6551029.1"/>
    <property type="molecule type" value="Genomic_DNA"/>
</dbReference>
<dbReference type="Pfam" id="PF01055">
    <property type="entry name" value="Glyco_hydro_31_2nd"/>
    <property type="match status" value="1"/>
</dbReference>
<dbReference type="InterPro" id="IPR051816">
    <property type="entry name" value="Glycosyl_Hydrolase_31"/>
</dbReference>
<evidence type="ECO:0000256" key="2">
    <source>
        <dbReference type="RuleBase" id="RU361185"/>
    </source>
</evidence>
<protein>
    <submittedName>
        <fullName evidence="7">Alpha-D-xyloside xylohydrolase</fullName>
        <ecNumber evidence="7">3.2.1.177</ecNumber>
    </submittedName>
</protein>
<dbReference type="InterPro" id="IPR017853">
    <property type="entry name" value="GH"/>
</dbReference>
<evidence type="ECO:0000259" key="3">
    <source>
        <dbReference type="Pfam" id="PF01055"/>
    </source>
</evidence>
<evidence type="ECO:0000313" key="8">
    <source>
        <dbReference type="Proteomes" id="UP001267290"/>
    </source>
</evidence>
<evidence type="ECO:0000313" key="7">
    <source>
        <dbReference type="EMBL" id="MDR6551029.1"/>
    </source>
</evidence>
<dbReference type="Gene3D" id="3.20.20.80">
    <property type="entry name" value="Glycosidases"/>
    <property type="match status" value="1"/>
</dbReference>
<dbReference type="Gene3D" id="2.60.40.1760">
    <property type="entry name" value="glycosyl hydrolase (family 31)"/>
    <property type="match status" value="1"/>
</dbReference>
<dbReference type="PANTHER" id="PTHR43863:SF2">
    <property type="entry name" value="MALTASE-GLUCOAMYLASE"/>
    <property type="match status" value="1"/>
</dbReference>
<dbReference type="EC" id="3.2.1.177" evidence="7"/>
<dbReference type="InterPro" id="IPR013780">
    <property type="entry name" value="Glyco_hydro_b"/>
</dbReference>
<dbReference type="InterPro" id="IPR033403">
    <property type="entry name" value="DUF5110"/>
</dbReference>
<feature type="domain" description="Glycoside hydrolase family 31 TIM barrel" evidence="3">
    <location>
        <begin position="256"/>
        <end position="593"/>
    </location>
</feature>
<evidence type="ECO:0000256" key="1">
    <source>
        <dbReference type="ARBA" id="ARBA00007806"/>
    </source>
</evidence>
<gene>
    <name evidence="7" type="ORF">J2736_002216</name>
</gene>
<dbReference type="InterPro" id="IPR011013">
    <property type="entry name" value="Gal_mutarotase_sf_dom"/>
</dbReference>
<dbReference type="Pfam" id="PF13802">
    <property type="entry name" value="Gal_mutarotas_2"/>
    <property type="match status" value="1"/>
</dbReference>
<keyword evidence="8" id="KW-1185">Reference proteome</keyword>
<evidence type="ECO:0000259" key="4">
    <source>
        <dbReference type="Pfam" id="PF13802"/>
    </source>
</evidence>
<dbReference type="PANTHER" id="PTHR43863">
    <property type="entry name" value="HYDROLASE, PUTATIVE (AFU_ORTHOLOGUE AFUA_1G03140)-RELATED"/>
    <property type="match status" value="1"/>
</dbReference>
<dbReference type="RefSeq" id="WP_310226335.1">
    <property type="nucleotide sequence ID" value="NZ_JAVDSB010000002.1"/>
</dbReference>
<dbReference type="CDD" id="cd06591">
    <property type="entry name" value="GH31_xylosidase_XylS"/>
    <property type="match status" value="1"/>
</dbReference>
<dbReference type="Proteomes" id="UP001267290">
    <property type="component" value="Unassembled WGS sequence"/>
</dbReference>
<dbReference type="InterPro" id="IPR025887">
    <property type="entry name" value="Glyco_hydro_31_N_dom"/>
</dbReference>
<feature type="domain" description="Glycoside hydrolase family 31 N-terminal" evidence="4">
    <location>
        <begin position="24"/>
        <end position="214"/>
    </location>
</feature>
<accession>A0ABU1NUM2</accession>
<keyword evidence="2 7" id="KW-0378">Hydrolase</keyword>
<dbReference type="GO" id="GO:0061634">
    <property type="term" value="F:alpha-D-xyloside xylohydrolase"/>
    <property type="evidence" value="ECO:0007669"/>
    <property type="project" value="UniProtKB-EC"/>
</dbReference>
<dbReference type="InterPro" id="IPR000322">
    <property type="entry name" value="Glyco_hydro_31_TIM"/>
</dbReference>
<feature type="domain" description="DUF5110" evidence="5">
    <location>
        <begin position="718"/>
        <end position="785"/>
    </location>
</feature>
<proteinExistence type="inferred from homology"/>
<comment type="caution">
    <text evidence="7">The sequence shown here is derived from an EMBL/GenBank/DDBJ whole genome shotgun (WGS) entry which is preliminary data.</text>
</comment>
<dbReference type="CDD" id="cd14752">
    <property type="entry name" value="GH31_N"/>
    <property type="match status" value="1"/>
</dbReference>
<dbReference type="Pfam" id="PF21365">
    <property type="entry name" value="Glyco_hydro_31_3rd"/>
    <property type="match status" value="1"/>
</dbReference>
<feature type="domain" description="Glycosyl hydrolase family 31 C-terminal" evidence="6">
    <location>
        <begin position="603"/>
        <end position="701"/>
    </location>
</feature>
<name>A0ABU1NUM2_9BACL</name>
<evidence type="ECO:0000259" key="5">
    <source>
        <dbReference type="Pfam" id="PF17137"/>
    </source>
</evidence>